<feature type="disulfide bond" evidence="23">
    <location>
        <begin position="166"/>
        <end position="175"/>
    </location>
</feature>
<dbReference type="GO" id="GO:0005509">
    <property type="term" value="F:calcium ion binding"/>
    <property type="evidence" value="ECO:0007669"/>
    <property type="project" value="InterPro"/>
</dbReference>
<dbReference type="SMART" id="SM00181">
    <property type="entry name" value="EGF"/>
    <property type="match status" value="20"/>
</dbReference>
<evidence type="ECO:0000256" key="18">
    <source>
        <dbReference type="ARBA" id="ARBA00023163"/>
    </source>
</evidence>
<feature type="signal peptide" evidence="26">
    <location>
        <begin position="1"/>
        <end position="20"/>
    </location>
</feature>
<feature type="domain" description="EGF-like" evidence="27">
    <location>
        <begin position="569"/>
        <end position="605"/>
    </location>
</feature>
<dbReference type="InterPro" id="IPR009030">
    <property type="entry name" value="Growth_fac_rcpt_cys_sf"/>
</dbReference>
<keyword evidence="12 25" id="KW-1133">Transmembrane helix</keyword>
<feature type="disulfide bond" evidence="23">
    <location>
        <begin position="182"/>
        <end position="192"/>
    </location>
</feature>
<evidence type="ECO:0000256" key="19">
    <source>
        <dbReference type="ARBA" id="ARBA00023170"/>
    </source>
</evidence>
<feature type="domain" description="EGF-like" evidence="27">
    <location>
        <begin position="23"/>
        <end position="57"/>
    </location>
</feature>
<dbReference type="Pfam" id="PF12796">
    <property type="entry name" value="Ank_2"/>
    <property type="match status" value="2"/>
</dbReference>
<sequence length="1602" mass="174484">MCCLVNYAGILLVIAVSLNAKFIPGPCHQFSCENGGTCYPGVNSTHWCRCPPSYKGDTCEKPACGKKCQNDGVCVLSHENGTYSCRCQLGYSGEYCEQVLPSVCQRTSPCGNHGKCVLTTSVEEFRCICHDGWIGSRCTERDPCPLDYCIHGGKCLRNGTEFVCECPQGYHGKHCELDTNECDRSPCAFGKCVNTMGSYRCECDAGFIGTDCQVYRSGFECTATGPNACRNGGVCLTEKNNNSCICPPMFQGLYCEKDVDECSISNPCENGGTCVNTEGGFMCLCTAAFEGETCNINKDDCLYNKCHFGATCVDLTGSYRCECPTGRIGSFCQYIDPCMLMPCINGRCIADPATGNFTCACDHGYTGTQCDYDVDECAEWGEAICFNGATCVNIAGGYFCECPAGVTGESCDTLMEMCDPNPCQNKGICVDRLNHFECACAEGFTGPTCAEKCPEGERCSCSANGCQNGGQCRNSGCECPTGFTGEFCEKKLSPCELTKCPFGQICVDHNKTSAVSCECPAGFTGFDCQREIDECSTNPCQHGGTCSDKLNDYHCSCPSGYSGKNCEKIVDHCATNPCLNNGLCINAARGSVCHCTPAFFGEKCQFKRKPCSRSRCDNGATCRPTANYRNYTCECKPGFEGKFCELDINECKDQPCRNGGTCHNTHGGYNCICPEGYTGKNCLENIDDCARNPCLNNGTCFDELANFRCVCQPGFTGRTCGVDIDDCASNPCLNGATCVDGINRYECLCRRGFSGRDCHVNDDDCRPGLCLNGGRCIDAVDDYKCECPRGYTGQNCQIFVDLDKFNETDRMERNLCALSGCDSKAGDGKCDAECNFYACGFDGGDCSARGEPFAKCSAASYCAHVFKDGRCDSICNNEACLFDGFDCVPTTPRCPPQVADYCRTHYADGVCDNQCDFPGCAFDGGDCATKKLTALTGDISIVVLTTPQQFVKNVGMFLLTLSQKLRASVRIKSDEDGPLVFHWNGKPSPKRIALPRDQRLSVQFGGEIRLKRSVSNVGVLVWIEVDVSGCHGDCFSDVDTVANYLGAASAKKDLSEMGMPIYEAIARHPDSKIPLPHSDGYWAFIIGCFAILIVIATVFVLQQRTRKRRTIKAPCWIPPTEAQNKLASLSQSEQMLRAGFYSDHLFGSKRPRLENLNFYDSDPFNSALHSHKYPRVEVKATKKIHPPPTLLHEQASSNMPIEVDQSTVNVRGPFGRTALMMLCDNSEKPESQLIEEAAKIWAAGGDLNMQDDDEETAIFIAVRRGRLALVKKLLDMGADPTIMNRNDSTCLHEAAANCNLRMAEELLKHNSVVKEIDVCDNNDRTPLMRCAANDTVDHQVAALLIRMGADPSYPGDKSALSYNGRTALHYAAQVNNVQMIEFLISKDANKDAQDLEDRTPIFLAASHGHVEAVQALVKAGASLEITDQKDRTPYKVAEENEFRNVLEVLDSEENKTSVPLHMAIGKNSVKNSSRQVKRIPVKRKPQPLTPPHSDGCGSTPSPHATFGPSSRPTASVLDSPSSDRTGSANDGFSPGSLPMTHPSYWTSDVSHQSPPYESTELGVCSYYGNYSMPNSTYAQSFSTSSYPSCQYSERSAYYANQV</sequence>
<feature type="domain" description="EGF-like" evidence="27">
    <location>
        <begin position="60"/>
        <end position="97"/>
    </location>
</feature>
<dbReference type="FunFam" id="2.10.25.10:FF:000472">
    <property type="entry name" value="Uncharacterized protein, isoform A"/>
    <property type="match status" value="1"/>
</dbReference>
<feature type="repeat" description="ANK" evidence="22">
    <location>
        <begin position="1363"/>
        <end position="1395"/>
    </location>
</feature>
<evidence type="ECO:0000256" key="7">
    <source>
        <dbReference type="ARBA" id="ARBA00022692"/>
    </source>
</evidence>
<feature type="disulfide bond" evidence="23">
    <location>
        <begin position="110"/>
        <end position="127"/>
    </location>
</feature>
<organism evidence="30 31">
    <name type="scientific">Ancylostoma ceylanicum</name>
    <dbReference type="NCBI Taxonomy" id="53326"/>
    <lineage>
        <taxon>Eukaryota</taxon>
        <taxon>Metazoa</taxon>
        <taxon>Ecdysozoa</taxon>
        <taxon>Nematoda</taxon>
        <taxon>Chromadorea</taxon>
        <taxon>Rhabditida</taxon>
        <taxon>Rhabditina</taxon>
        <taxon>Rhabditomorpha</taxon>
        <taxon>Strongyloidea</taxon>
        <taxon>Ancylostomatidae</taxon>
        <taxon>Ancylostomatinae</taxon>
        <taxon>Ancylostoma</taxon>
    </lineage>
</organism>
<evidence type="ECO:0000256" key="14">
    <source>
        <dbReference type="ARBA" id="ARBA00023043"/>
    </source>
</evidence>
<feature type="domain" description="EGF-like" evidence="27">
    <location>
        <begin position="607"/>
        <end position="645"/>
    </location>
</feature>
<feature type="transmembrane region" description="Helical" evidence="25">
    <location>
        <begin position="1081"/>
        <end position="1101"/>
    </location>
</feature>
<dbReference type="GO" id="GO:0007219">
    <property type="term" value="P:Notch signaling pathway"/>
    <property type="evidence" value="ECO:0007669"/>
    <property type="project" value="UniProtKB-KW"/>
</dbReference>
<feature type="disulfide bond" evidence="23">
    <location>
        <begin position="616"/>
        <end position="633"/>
    </location>
</feature>
<feature type="domain" description="LNR" evidence="29">
    <location>
        <begin position="856"/>
        <end position="897"/>
    </location>
</feature>
<dbReference type="SUPFAM" id="SSF57196">
    <property type="entry name" value="EGF/Laminin"/>
    <property type="match status" value="8"/>
</dbReference>
<feature type="disulfide bond" evidence="23">
    <location>
        <begin position="635"/>
        <end position="644"/>
    </location>
</feature>
<dbReference type="FunFam" id="2.10.25.10:FF:000173">
    <property type="entry name" value="Neurogenic locus notch protein 2"/>
    <property type="match status" value="1"/>
</dbReference>
<feature type="disulfide bond" evidence="23">
    <location>
        <begin position="402"/>
        <end position="411"/>
    </location>
</feature>
<dbReference type="PANTHER" id="PTHR12916">
    <property type="entry name" value="CYTOCHROME C OXIDASE POLYPEPTIDE VIC-2"/>
    <property type="match status" value="1"/>
</dbReference>
<keyword evidence="11" id="KW-0914">Notch signaling pathway</keyword>
<feature type="disulfide bond" evidence="23">
    <location>
        <begin position="87"/>
        <end position="96"/>
    </location>
</feature>
<evidence type="ECO:0000256" key="26">
    <source>
        <dbReference type="SAM" id="SignalP"/>
    </source>
</evidence>
<dbReference type="InterPro" id="IPR001881">
    <property type="entry name" value="EGF-like_Ca-bd_dom"/>
</dbReference>
<feature type="disulfide bond" evidence="23">
    <location>
        <begin position="479"/>
        <end position="488"/>
    </location>
</feature>
<feature type="disulfide bond" evidence="23">
    <location>
        <begin position="338"/>
        <end position="348"/>
    </location>
</feature>
<evidence type="ECO:0000256" key="9">
    <source>
        <dbReference type="ARBA" id="ARBA00022737"/>
    </source>
</evidence>
<feature type="disulfide bond" evidence="23">
    <location>
        <begin position="711"/>
        <end position="720"/>
    </location>
</feature>
<keyword evidence="17" id="KW-0010">Activator</keyword>
<evidence type="ECO:0000256" key="17">
    <source>
        <dbReference type="ARBA" id="ARBA00023159"/>
    </source>
</evidence>
<evidence type="ECO:0000256" key="23">
    <source>
        <dbReference type="PROSITE-ProRule" id="PRU00076"/>
    </source>
</evidence>
<dbReference type="Gene3D" id="3.30.70.3310">
    <property type="match status" value="1"/>
</dbReference>
<dbReference type="PROSITE" id="PS00022">
    <property type="entry name" value="EGF_1"/>
    <property type="match status" value="19"/>
</dbReference>
<feature type="domain" description="EGF-like" evidence="27">
    <location>
        <begin position="258"/>
        <end position="295"/>
    </location>
</feature>
<dbReference type="InterPro" id="IPR036770">
    <property type="entry name" value="Ankyrin_rpt-contain_sf"/>
</dbReference>
<evidence type="ECO:0000256" key="21">
    <source>
        <dbReference type="ARBA" id="ARBA00023242"/>
    </source>
</evidence>
<keyword evidence="10" id="KW-0221">Differentiation</keyword>
<protein>
    <recommendedName>
        <fullName evidence="32">EGF-like domain protein</fullName>
    </recommendedName>
</protein>
<feature type="region of interest" description="Disordered" evidence="24">
    <location>
        <begin position="1459"/>
        <end position="1535"/>
    </location>
</feature>
<feature type="disulfide bond" evidence="23">
    <location>
        <begin position="203"/>
        <end position="212"/>
    </location>
</feature>
<gene>
    <name evidence="30" type="primary">Acey_s0021.g252</name>
    <name evidence="30" type="ORF">Y032_0021g252</name>
</gene>
<dbReference type="SMART" id="SM01339">
    <property type="entry name" value="NODP"/>
    <property type="match status" value="1"/>
</dbReference>
<feature type="chain" id="PRO_5001490021" description="EGF-like domain protein" evidence="26">
    <location>
        <begin position="21"/>
        <end position="1602"/>
    </location>
</feature>
<feature type="repeat" description="ANK" evidence="22">
    <location>
        <begin position="1253"/>
        <end position="1285"/>
    </location>
</feature>
<feature type="domain" description="EGF-like" evidence="27">
    <location>
        <begin position="140"/>
        <end position="176"/>
    </location>
</feature>
<dbReference type="InterPro" id="IPR001995">
    <property type="entry name" value="Peptidase_A2_cat"/>
</dbReference>
<feature type="disulfide bond" evidence="23">
    <location>
        <begin position="285"/>
        <end position="294"/>
    </location>
</feature>
<reference evidence="31" key="1">
    <citation type="journal article" date="2015" name="Nat. Genet.">
        <title>The genome and transcriptome of the zoonotic hookworm Ancylostoma ceylanicum identify infection-specific gene families.</title>
        <authorList>
            <person name="Schwarz E.M."/>
            <person name="Hu Y."/>
            <person name="Antoshechkin I."/>
            <person name="Miller M.M."/>
            <person name="Sternberg P.W."/>
            <person name="Aroian R.V."/>
        </authorList>
    </citation>
    <scope>NUCLEOTIDE SEQUENCE</scope>
    <source>
        <strain evidence="31">HY135</strain>
    </source>
</reference>
<dbReference type="PROSITE" id="PS01187">
    <property type="entry name" value="EGF_CA"/>
    <property type="match status" value="6"/>
</dbReference>
<feature type="disulfide bond" evidence="23">
    <location>
        <begin position="323"/>
        <end position="332"/>
    </location>
</feature>
<keyword evidence="5" id="KW-1003">Cell membrane</keyword>
<dbReference type="FunFam" id="2.10.25.10:FF:000143">
    <property type="entry name" value="Protein crumbs 1"/>
    <property type="match status" value="1"/>
</dbReference>
<feature type="domain" description="EGF-like" evidence="27">
    <location>
        <begin position="647"/>
        <end position="683"/>
    </location>
</feature>
<evidence type="ECO:0000256" key="5">
    <source>
        <dbReference type="ARBA" id="ARBA00022475"/>
    </source>
</evidence>
<keyword evidence="15 25" id="KW-0472">Membrane</keyword>
<evidence type="ECO:0000259" key="29">
    <source>
        <dbReference type="PROSITE" id="PS50258"/>
    </source>
</evidence>
<dbReference type="PIRSF" id="PIRSF002279">
    <property type="entry name" value="Notch"/>
    <property type="match status" value="1"/>
</dbReference>
<feature type="domain" description="EGF-like" evidence="27">
    <location>
        <begin position="217"/>
        <end position="256"/>
    </location>
</feature>
<keyword evidence="18" id="KW-0804">Transcription</keyword>
<feature type="disulfide bond" evidence="23">
    <location>
        <begin position="519"/>
        <end position="528"/>
    </location>
</feature>
<dbReference type="GO" id="GO:0040024">
    <property type="term" value="P:dauer larval development"/>
    <property type="evidence" value="ECO:0007669"/>
    <property type="project" value="UniProtKB-ARBA"/>
</dbReference>
<evidence type="ECO:0000256" key="8">
    <source>
        <dbReference type="ARBA" id="ARBA00022729"/>
    </source>
</evidence>
<dbReference type="Pfam" id="PF00008">
    <property type="entry name" value="EGF"/>
    <property type="match status" value="8"/>
</dbReference>
<dbReference type="Pfam" id="PF06816">
    <property type="entry name" value="NOD"/>
    <property type="match status" value="1"/>
</dbReference>
<dbReference type="PROSITE" id="PS00010">
    <property type="entry name" value="ASX_HYDROXYL"/>
    <property type="match status" value="10"/>
</dbReference>
<feature type="disulfide bond" evidence="23">
    <location>
        <begin position="500"/>
        <end position="517"/>
    </location>
</feature>
<evidence type="ECO:0000259" key="28">
    <source>
        <dbReference type="PROSITE" id="PS50175"/>
    </source>
</evidence>
<dbReference type="Pfam" id="PF07684">
    <property type="entry name" value="NODP"/>
    <property type="match status" value="1"/>
</dbReference>
<dbReference type="InterPro" id="IPR002110">
    <property type="entry name" value="Ankyrin_rpt"/>
</dbReference>
<dbReference type="Pfam" id="PF00066">
    <property type="entry name" value="Notch"/>
    <property type="match status" value="3"/>
</dbReference>
<dbReference type="InterPro" id="IPR018097">
    <property type="entry name" value="EGF_Ca-bd_CS"/>
</dbReference>
<feature type="domain" description="EGF-like" evidence="27">
    <location>
        <begin position="100"/>
        <end position="139"/>
    </location>
</feature>
<dbReference type="Gene3D" id="3.30.300.320">
    <property type="match status" value="1"/>
</dbReference>
<feature type="disulfide bond" evidence="23">
    <location>
        <begin position="246"/>
        <end position="255"/>
    </location>
</feature>
<dbReference type="FunFam" id="2.10.25.10:FF:000004">
    <property type="entry name" value="Neurogenic locus notch 1"/>
    <property type="match status" value="2"/>
</dbReference>
<keyword evidence="7 25" id="KW-0812">Transmembrane</keyword>
<keyword evidence="21" id="KW-0539">Nucleus</keyword>
<dbReference type="PROSITE" id="PS50026">
    <property type="entry name" value="EGF_3"/>
    <property type="match status" value="20"/>
</dbReference>
<feature type="compositionally biased region" description="Basic residues" evidence="24">
    <location>
        <begin position="1475"/>
        <end position="1485"/>
    </location>
</feature>
<evidence type="ECO:0000256" key="10">
    <source>
        <dbReference type="ARBA" id="ARBA00022782"/>
    </source>
</evidence>
<accession>A0A016V0J4</accession>
<dbReference type="InterPro" id="IPR000800">
    <property type="entry name" value="Notch_dom"/>
</dbReference>
<feature type="domain" description="EGF-like" evidence="27">
    <location>
        <begin position="761"/>
        <end position="797"/>
    </location>
</feature>
<feature type="repeat" description="ANK" evidence="22">
    <location>
        <begin position="1396"/>
        <end position="1428"/>
    </location>
</feature>
<dbReference type="OrthoDB" id="430340at2759"/>
<dbReference type="SMART" id="SM01338">
    <property type="entry name" value="NOD"/>
    <property type="match status" value="1"/>
</dbReference>
<feature type="disulfide bond" evidence="23">
    <location>
        <begin position="64"/>
        <end position="74"/>
    </location>
</feature>
<dbReference type="SMART" id="SM00248">
    <property type="entry name" value="ANK"/>
    <property type="match status" value="6"/>
</dbReference>
<evidence type="ECO:0000256" key="20">
    <source>
        <dbReference type="ARBA" id="ARBA00023180"/>
    </source>
</evidence>
<dbReference type="Gene3D" id="2.10.25.10">
    <property type="entry name" value="Laminin"/>
    <property type="match status" value="20"/>
</dbReference>
<dbReference type="FunFam" id="3.30.300.320:FF:000001">
    <property type="entry name" value="Neurogenic locus notch 1"/>
    <property type="match status" value="1"/>
</dbReference>
<dbReference type="Gene3D" id="1.25.40.20">
    <property type="entry name" value="Ankyrin repeat-containing domain"/>
    <property type="match status" value="1"/>
</dbReference>
<evidence type="ECO:0000256" key="1">
    <source>
        <dbReference type="ARBA" id="ARBA00004123"/>
    </source>
</evidence>
<comment type="caution">
    <text evidence="30">The sequence shown here is derived from an EMBL/GenBank/DDBJ whole genome shotgun (WGS) entry which is preliminary data.</text>
</comment>
<keyword evidence="19" id="KW-0675">Receptor</keyword>
<dbReference type="FunFam" id="2.10.25.10:FF:000125">
    <property type="entry name" value="Neurogenic locus notch protein-like"/>
    <property type="match status" value="1"/>
</dbReference>
<dbReference type="SUPFAM" id="SSF90193">
    <property type="entry name" value="Notch domain"/>
    <property type="match status" value="3"/>
</dbReference>
<dbReference type="Proteomes" id="UP000024635">
    <property type="component" value="Unassembled WGS sequence"/>
</dbReference>
<dbReference type="PANTHER" id="PTHR12916:SF4">
    <property type="entry name" value="UNINFLATABLE, ISOFORM C"/>
    <property type="match status" value="1"/>
</dbReference>
<dbReference type="SUPFAM" id="SSF57184">
    <property type="entry name" value="Growth factor receptor domain"/>
    <property type="match status" value="4"/>
</dbReference>
<evidence type="ECO:0008006" key="32">
    <source>
        <dbReference type="Google" id="ProtNLM"/>
    </source>
</evidence>
<comment type="subcellular location">
    <subcellularLocation>
        <location evidence="2">Cell membrane</location>
        <topology evidence="2">Single-pass type I membrane protein</topology>
    </subcellularLocation>
    <subcellularLocation>
        <location evidence="1">Nucleus</location>
    </subcellularLocation>
</comment>
<feature type="domain" description="Peptidase A2" evidence="28">
    <location>
        <begin position="1270"/>
        <end position="1287"/>
    </location>
</feature>
<keyword evidence="9" id="KW-0677">Repeat</keyword>
<name>A0A016V0J4_9BILA</name>
<dbReference type="GO" id="GO:0090575">
    <property type="term" value="C:RNA polymerase II transcription regulator complex"/>
    <property type="evidence" value="ECO:0007669"/>
    <property type="project" value="UniProtKB-ARBA"/>
</dbReference>
<dbReference type="GO" id="GO:0050793">
    <property type="term" value="P:regulation of developmental process"/>
    <property type="evidence" value="ECO:0007669"/>
    <property type="project" value="InterPro"/>
</dbReference>
<dbReference type="SUPFAM" id="SSF48403">
    <property type="entry name" value="Ankyrin repeat"/>
    <property type="match status" value="1"/>
</dbReference>
<dbReference type="InterPro" id="IPR010660">
    <property type="entry name" value="Notch_NOD_dom"/>
</dbReference>
<keyword evidence="14 22" id="KW-0040">ANK repeat</keyword>
<dbReference type="GO" id="GO:0001708">
    <property type="term" value="P:cell fate specification"/>
    <property type="evidence" value="ECO:0007669"/>
    <property type="project" value="UniProtKB-ARBA"/>
</dbReference>
<feature type="domain" description="EGF-like" evidence="27">
    <location>
        <begin position="531"/>
        <end position="567"/>
    </location>
</feature>
<feature type="domain" description="EGF-like" evidence="27">
    <location>
        <begin position="334"/>
        <end position="371"/>
    </location>
</feature>
<proteinExistence type="inferred from homology"/>
<dbReference type="FunFam" id="2.10.25.10:FF:000061">
    <property type="entry name" value="Delta-like protein"/>
    <property type="match status" value="1"/>
</dbReference>
<dbReference type="STRING" id="53326.A0A016V0J4"/>
<comment type="similarity">
    <text evidence="3">Belongs to the NOTCH family.</text>
</comment>
<dbReference type="InterPro" id="IPR049883">
    <property type="entry name" value="NOTCH1_EGF-like"/>
</dbReference>
<dbReference type="InterPro" id="IPR008297">
    <property type="entry name" value="Notch"/>
</dbReference>
<keyword evidence="6 23" id="KW-0245">EGF-like domain</keyword>
<dbReference type="FunFam" id="2.10.25.10:FF:000031">
    <property type="entry name" value="neurogenic locus notch homolog protein 3"/>
    <property type="match status" value="1"/>
</dbReference>
<dbReference type="InterPro" id="IPR000152">
    <property type="entry name" value="EGF-type_Asp/Asn_hydroxyl_site"/>
</dbReference>
<evidence type="ECO:0000259" key="27">
    <source>
        <dbReference type="PROSITE" id="PS50026"/>
    </source>
</evidence>
<feature type="domain" description="EGF-like" evidence="27">
    <location>
        <begin position="414"/>
        <end position="450"/>
    </location>
</feature>
<keyword evidence="4" id="KW-0217">Developmental protein</keyword>
<dbReference type="PROSITE" id="PS01186">
    <property type="entry name" value="EGF_2"/>
    <property type="match status" value="13"/>
</dbReference>
<feature type="disulfide bond" evidence="23">
    <location>
        <begin position="68"/>
        <end position="85"/>
    </location>
</feature>
<dbReference type="GO" id="GO:0005886">
    <property type="term" value="C:plasma membrane"/>
    <property type="evidence" value="ECO:0007669"/>
    <property type="project" value="UniProtKB-SubCell"/>
</dbReference>
<evidence type="ECO:0000256" key="15">
    <source>
        <dbReference type="ARBA" id="ARBA00023136"/>
    </source>
</evidence>
<evidence type="ECO:0000256" key="4">
    <source>
        <dbReference type="ARBA" id="ARBA00022473"/>
    </source>
</evidence>
<evidence type="ECO:0000256" key="6">
    <source>
        <dbReference type="ARBA" id="ARBA00022536"/>
    </source>
</evidence>
<dbReference type="InterPro" id="IPR035993">
    <property type="entry name" value="Notch-like_dom_sf"/>
</dbReference>
<evidence type="ECO:0000313" key="31">
    <source>
        <dbReference type="Proteomes" id="UP000024635"/>
    </source>
</evidence>
<dbReference type="PRINTS" id="PR00010">
    <property type="entry name" value="EGFBLOOD"/>
</dbReference>
<dbReference type="SMART" id="SM00179">
    <property type="entry name" value="EGF_CA"/>
    <property type="match status" value="15"/>
</dbReference>
<comment type="caution">
    <text evidence="23">Lacks conserved residue(s) required for the propagation of feature annotation.</text>
</comment>
<feature type="domain" description="EGF-like" evidence="27">
    <location>
        <begin position="491"/>
        <end position="529"/>
    </location>
</feature>
<feature type="disulfide bond" evidence="23">
    <location>
        <begin position="129"/>
        <end position="138"/>
    </location>
</feature>
<dbReference type="InterPro" id="IPR011656">
    <property type="entry name" value="Notch_NODP_dom"/>
</dbReference>
<dbReference type="FunFam" id="2.10.25.10:FF:000610">
    <property type="entry name" value="protein HEG homolog 1 isoform X1"/>
    <property type="match status" value="1"/>
</dbReference>
<evidence type="ECO:0000256" key="25">
    <source>
        <dbReference type="SAM" id="Phobius"/>
    </source>
</evidence>
<feature type="disulfide bond" evidence="23">
    <location>
        <begin position="673"/>
        <end position="682"/>
    </location>
</feature>
<feature type="domain" description="EGF-like" evidence="27">
    <location>
        <begin position="373"/>
        <end position="412"/>
    </location>
</feature>
<dbReference type="GO" id="GO:0022611">
    <property type="term" value="P:dormancy process"/>
    <property type="evidence" value="ECO:0007669"/>
    <property type="project" value="UniProtKB-ARBA"/>
</dbReference>
<evidence type="ECO:0000256" key="24">
    <source>
        <dbReference type="SAM" id="MobiDB-lite"/>
    </source>
</evidence>
<dbReference type="GO" id="GO:0004190">
    <property type="term" value="F:aspartic-type endopeptidase activity"/>
    <property type="evidence" value="ECO:0007669"/>
    <property type="project" value="InterPro"/>
</dbReference>
<dbReference type="PROSITE" id="PS50175">
    <property type="entry name" value="ASP_PROT_RETROV"/>
    <property type="match status" value="1"/>
</dbReference>
<dbReference type="GO" id="GO:0006508">
    <property type="term" value="P:proteolysis"/>
    <property type="evidence" value="ECO:0007669"/>
    <property type="project" value="InterPro"/>
</dbReference>
<evidence type="ECO:0000313" key="30">
    <source>
        <dbReference type="EMBL" id="EYC20517.1"/>
    </source>
</evidence>
<dbReference type="GO" id="GO:0061629">
    <property type="term" value="F:RNA polymerase II-specific DNA-binding transcription factor binding"/>
    <property type="evidence" value="ECO:0007669"/>
    <property type="project" value="UniProtKB-ARBA"/>
</dbReference>
<feature type="disulfide bond" evidence="23">
    <location>
        <begin position="595"/>
        <end position="604"/>
    </location>
</feature>
<keyword evidence="31" id="KW-1185">Reference proteome</keyword>
<evidence type="ECO:0000256" key="12">
    <source>
        <dbReference type="ARBA" id="ARBA00022989"/>
    </source>
</evidence>
<feature type="domain" description="EGF-like" evidence="27">
    <location>
        <begin position="723"/>
        <end position="759"/>
    </location>
</feature>
<evidence type="ECO:0000256" key="11">
    <source>
        <dbReference type="ARBA" id="ARBA00022976"/>
    </source>
</evidence>
<keyword evidence="16 23" id="KW-1015">Disulfide bond</keyword>
<keyword evidence="8 26" id="KW-0732">Signal</keyword>
<dbReference type="PROSITE" id="PS50088">
    <property type="entry name" value="ANK_REPEAT"/>
    <property type="match status" value="3"/>
</dbReference>
<evidence type="ECO:0000256" key="13">
    <source>
        <dbReference type="ARBA" id="ARBA00023015"/>
    </source>
</evidence>
<keyword evidence="20" id="KW-0325">Glycoprotein</keyword>
<dbReference type="PROSITE" id="PS50297">
    <property type="entry name" value="ANK_REP_REGION"/>
    <property type="match status" value="3"/>
</dbReference>
<feature type="domain" description="EGF-like" evidence="27">
    <location>
        <begin position="460"/>
        <end position="489"/>
    </location>
</feature>
<feature type="domain" description="LNR" evidence="29">
    <location>
        <begin position="816"/>
        <end position="852"/>
    </location>
</feature>
<dbReference type="CDD" id="cd00054">
    <property type="entry name" value="EGF_CA"/>
    <property type="match status" value="13"/>
</dbReference>
<evidence type="ECO:0000256" key="22">
    <source>
        <dbReference type="PROSITE-ProRule" id="PRU00023"/>
    </source>
</evidence>
<feature type="disulfide bond" evidence="23">
    <location>
        <begin position="787"/>
        <end position="796"/>
    </location>
</feature>
<dbReference type="Pfam" id="PF12661">
    <property type="entry name" value="hEGF"/>
    <property type="match status" value="3"/>
</dbReference>
<evidence type="ECO:0000256" key="16">
    <source>
        <dbReference type="ARBA" id="ARBA00023157"/>
    </source>
</evidence>
<feature type="disulfide bond" evidence="23">
    <location>
        <begin position="749"/>
        <end position="758"/>
    </location>
</feature>
<dbReference type="SMART" id="SM00004">
    <property type="entry name" value="NL"/>
    <property type="match status" value="3"/>
</dbReference>
<dbReference type="Pfam" id="PF07645">
    <property type="entry name" value="EGF_CA"/>
    <property type="match status" value="3"/>
</dbReference>
<dbReference type="InterPro" id="IPR013032">
    <property type="entry name" value="EGF-like_CS"/>
</dbReference>
<feature type="domain" description="EGF-like" evidence="27">
    <location>
        <begin position="178"/>
        <end position="213"/>
    </location>
</feature>
<feature type="disulfide bond" evidence="23">
    <location>
        <begin position="557"/>
        <end position="566"/>
    </location>
</feature>
<dbReference type="PRINTS" id="PR01983">
    <property type="entry name" value="NOTCH"/>
</dbReference>
<feature type="disulfide bond" evidence="23">
    <location>
        <begin position="361"/>
        <end position="370"/>
    </location>
</feature>
<feature type="disulfide bond" evidence="23">
    <location>
        <begin position="440"/>
        <end position="449"/>
    </location>
</feature>
<dbReference type="PROSITE" id="PS50258">
    <property type="entry name" value="LNR"/>
    <property type="match status" value="2"/>
</dbReference>
<feature type="domain" description="EGF-like" evidence="27">
    <location>
        <begin position="297"/>
        <end position="333"/>
    </location>
</feature>
<dbReference type="EMBL" id="JARK01001357">
    <property type="protein sequence ID" value="EYC20517.1"/>
    <property type="molecule type" value="Genomic_DNA"/>
</dbReference>
<feature type="domain" description="EGF-like" evidence="27">
    <location>
        <begin position="685"/>
        <end position="721"/>
    </location>
</feature>
<keyword evidence="13" id="KW-0805">Transcription regulation</keyword>
<feature type="compositionally biased region" description="Polar residues" evidence="24">
    <location>
        <begin position="1496"/>
        <end position="1530"/>
    </location>
</feature>
<dbReference type="InterPro" id="IPR000742">
    <property type="entry name" value="EGF"/>
</dbReference>
<dbReference type="PRINTS" id="PR01452">
    <property type="entry name" value="LNOTCHREPEAT"/>
</dbReference>
<dbReference type="FunFam" id="2.10.25.10:FF:000279">
    <property type="entry name" value="Neurogenic locus notch 1"/>
    <property type="match status" value="1"/>
</dbReference>
<evidence type="ECO:0000256" key="2">
    <source>
        <dbReference type="ARBA" id="ARBA00004251"/>
    </source>
</evidence>
<evidence type="ECO:0000256" key="3">
    <source>
        <dbReference type="ARBA" id="ARBA00005847"/>
    </source>
</evidence>